<evidence type="ECO:0000313" key="2">
    <source>
        <dbReference type="EMBL" id="EYC29468.1"/>
    </source>
</evidence>
<feature type="transmembrane region" description="Helical" evidence="1">
    <location>
        <begin position="68"/>
        <end position="87"/>
    </location>
</feature>
<evidence type="ECO:0000256" key="1">
    <source>
        <dbReference type="SAM" id="Phobius"/>
    </source>
</evidence>
<keyword evidence="1" id="KW-1133">Transmembrane helix</keyword>
<keyword evidence="1" id="KW-0812">Transmembrane</keyword>
<keyword evidence="3" id="KW-1185">Reference proteome</keyword>
<proteinExistence type="predicted"/>
<gene>
    <name evidence="2" type="primary">Acey_s0006.g2990</name>
    <name evidence="2" type="ORF">Y032_0006g2990</name>
</gene>
<accession>A0A016VRR6</accession>
<evidence type="ECO:0000313" key="3">
    <source>
        <dbReference type="Proteomes" id="UP000024635"/>
    </source>
</evidence>
<protein>
    <submittedName>
        <fullName evidence="2">Uncharacterized protein</fullName>
    </submittedName>
</protein>
<comment type="caution">
    <text evidence="2">The sequence shown here is derived from an EMBL/GenBank/DDBJ whole genome shotgun (WGS) entry which is preliminary data.</text>
</comment>
<reference evidence="3" key="1">
    <citation type="journal article" date="2015" name="Nat. Genet.">
        <title>The genome and transcriptome of the zoonotic hookworm Ancylostoma ceylanicum identify infection-specific gene families.</title>
        <authorList>
            <person name="Schwarz E.M."/>
            <person name="Hu Y."/>
            <person name="Antoshechkin I."/>
            <person name="Miller M.M."/>
            <person name="Sternberg P.W."/>
            <person name="Aroian R.V."/>
        </authorList>
    </citation>
    <scope>NUCLEOTIDE SEQUENCE</scope>
    <source>
        <strain evidence="3">HY135</strain>
    </source>
</reference>
<organism evidence="2 3">
    <name type="scientific">Ancylostoma ceylanicum</name>
    <dbReference type="NCBI Taxonomy" id="53326"/>
    <lineage>
        <taxon>Eukaryota</taxon>
        <taxon>Metazoa</taxon>
        <taxon>Ecdysozoa</taxon>
        <taxon>Nematoda</taxon>
        <taxon>Chromadorea</taxon>
        <taxon>Rhabditida</taxon>
        <taxon>Rhabditina</taxon>
        <taxon>Rhabditomorpha</taxon>
        <taxon>Strongyloidea</taxon>
        <taxon>Ancylostomatidae</taxon>
        <taxon>Ancylostomatinae</taxon>
        <taxon>Ancylostoma</taxon>
    </lineage>
</organism>
<dbReference type="EMBL" id="JARK01001342">
    <property type="protein sequence ID" value="EYC29468.1"/>
    <property type="molecule type" value="Genomic_DNA"/>
</dbReference>
<dbReference type="AlphaFoldDB" id="A0A016VRR6"/>
<dbReference type="OrthoDB" id="377733at2759"/>
<sequence length="115" mass="12895">MNHYCLNLEDNISGSVSRIPRLRWRSWQSLRPPVVVAIATTAGGRHMDKANEETPDERGMIIKEARQSIGILPIIAITHIATSLWALSREYVRLAPFGSVPGDPRGNRYVSFPRS</sequence>
<dbReference type="Proteomes" id="UP000024635">
    <property type="component" value="Unassembled WGS sequence"/>
</dbReference>
<name>A0A016VRR6_9BILA</name>
<keyword evidence="1" id="KW-0472">Membrane</keyword>